<protein>
    <submittedName>
        <fullName evidence="1">Unannotated protein</fullName>
    </submittedName>
</protein>
<dbReference type="Pfam" id="PF05787">
    <property type="entry name" value="PhoX"/>
    <property type="match status" value="1"/>
</dbReference>
<dbReference type="PROSITE" id="PS51318">
    <property type="entry name" value="TAT"/>
    <property type="match status" value="1"/>
</dbReference>
<accession>A0A6J6V6W0</accession>
<dbReference type="PANTHER" id="PTHR35399">
    <property type="entry name" value="SLR8030 PROTEIN"/>
    <property type="match status" value="1"/>
</dbReference>
<dbReference type="AlphaFoldDB" id="A0A6J6V6W0"/>
<dbReference type="PANTHER" id="PTHR35399:SF2">
    <property type="entry name" value="DUF839 DOMAIN-CONTAINING PROTEIN"/>
    <property type="match status" value="1"/>
</dbReference>
<evidence type="ECO:0000313" key="1">
    <source>
        <dbReference type="EMBL" id="CAB4766949.1"/>
    </source>
</evidence>
<name>A0A6J6V6W0_9ZZZZ</name>
<gene>
    <name evidence="1" type="ORF">UFOPK2855_01081</name>
</gene>
<organism evidence="1">
    <name type="scientific">freshwater metagenome</name>
    <dbReference type="NCBI Taxonomy" id="449393"/>
    <lineage>
        <taxon>unclassified sequences</taxon>
        <taxon>metagenomes</taxon>
        <taxon>ecological metagenomes</taxon>
    </lineage>
</organism>
<dbReference type="EMBL" id="CAEZZK010000234">
    <property type="protein sequence ID" value="CAB4766949.1"/>
    <property type="molecule type" value="Genomic_DNA"/>
</dbReference>
<proteinExistence type="predicted"/>
<sequence>MSNEMHEEVSNKSNNREFEDVLNSYMSRRSLLVGSLAGAALTFVGARAASASASNSSSAKTASQVFAAKTPKIGFTSIPLQGSPMPTIAPEYSYSVLIPWREKLDGSGTSFDYAGFTAAQQEQSIGIGHDGMWYFGDNKKGLMCINHEYGTTKHVMGKNVPTSAADVALSQTAHGISVVAIENVGGKWKVAKSKKNRRVHVNTLATISGPVAKSALIQNAAGNPIQGTMNNCANGKTPWGTYLTCEENFNGYFGAKSSTWKPNAEQTRYGIVAAGFGYDWHKFDARFDLSDANYANEANRFGYVVEIDPNKPNSQPVKRSALGRVKHEGAEVVEGKDGRIVVYMGDDERFDYVYKFVSKSNWKSMIKAGVSPLDEGTLYVAKFNDDGTGAWLELSPSNPALSTWTLDKILVYTRMAADVVGATKMDRPEWIAGSKSGEMYVTLTNNTQRGTVGKAAVDKANPTKVNTYGHIVRWKDANEYLGMTFNWDIFLLANDTFDEGGQMFGSPDGIWVDSDDRVFVQTDGEQPGKFNDQMLVANAKTKEIRRLFTGVKGCEVTGVTVTPDRKTMFVNLQHPGDGDPAISNFPAPYTGATGPVPRDCTIVITRKNGGIIGS</sequence>
<dbReference type="InterPro" id="IPR006311">
    <property type="entry name" value="TAT_signal"/>
</dbReference>
<dbReference type="SUPFAM" id="SSF101898">
    <property type="entry name" value="NHL repeat"/>
    <property type="match status" value="1"/>
</dbReference>
<dbReference type="InterPro" id="IPR008557">
    <property type="entry name" value="PhoX"/>
</dbReference>
<reference evidence="1" key="1">
    <citation type="submission" date="2020-05" db="EMBL/GenBank/DDBJ databases">
        <authorList>
            <person name="Chiriac C."/>
            <person name="Salcher M."/>
            <person name="Ghai R."/>
            <person name="Kavagutti S V."/>
        </authorList>
    </citation>
    <scope>NUCLEOTIDE SEQUENCE</scope>
</reference>